<accession>A0A2H5N0K9</accession>
<keyword evidence="2" id="KW-1185">Reference proteome</keyword>
<dbReference type="AlphaFoldDB" id="A0A2H5N0K9"/>
<proteinExistence type="predicted"/>
<reference evidence="1 2" key="1">
    <citation type="journal article" date="2017" name="Front. Genet.">
        <title>Draft sequencing of the heterozygous diploid genome of Satsuma (Citrus unshiu Marc.) using a hybrid assembly approach.</title>
        <authorList>
            <person name="Shimizu T."/>
            <person name="Tanizawa Y."/>
            <person name="Mochizuki T."/>
            <person name="Nagasaki H."/>
            <person name="Yoshioka T."/>
            <person name="Toyoda A."/>
            <person name="Fujiyama A."/>
            <person name="Kaminuma E."/>
            <person name="Nakamura Y."/>
        </authorList>
    </citation>
    <scope>NUCLEOTIDE SEQUENCE [LARGE SCALE GENOMIC DNA]</scope>
    <source>
        <strain evidence="2">cv. Miyagawa wase</strain>
    </source>
</reference>
<comment type="caution">
    <text evidence="1">The sequence shown here is derived from an EMBL/GenBank/DDBJ whole genome shotgun (WGS) entry which is preliminary data.</text>
</comment>
<dbReference type="Proteomes" id="UP000236630">
    <property type="component" value="Unassembled WGS sequence"/>
</dbReference>
<sequence>MVRCMTQCSECIPRMVAWRNLNPPLYKYVNRTVSASGNGGLSILMIPYAHANTDSTFQSTNGRN</sequence>
<evidence type="ECO:0000313" key="2">
    <source>
        <dbReference type="Proteomes" id="UP000236630"/>
    </source>
</evidence>
<name>A0A2H5N0K9_CITUN</name>
<protein>
    <submittedName>
        <fullName evidence="1">Uncharacterized protein</fullName>
    </submittedName>
</protein>
<dbReference type="EMBL" id="BDQV01001612">
    <property type="protein sequence ID" value="GAY33776.1"/>
    <property type="molecule type" value="Genomic_DNA"/>
</dbReference>
<gene>
    <name evidence="1" type="ORF">CUMW_276070</name>
</gene>
<organism evidence="1 2">
    <name type="scientific">Citrus unshiu</name>
    <name type="common">Satsuma mandarin</name>
    <name type="synonym">Citrus nobilis var. unshiu</name>
    <dbReference type="NCBI Taxonomy" id="55188"/>
    <lineage>
        <taxon>Eukaryota</taxon>
        <taxon>Viridiplantae</taxon>
        <taxon>Streptophyta</taxon>
        <taxon>Embryophyta</taxon>
        <taxon>Tracheophyta</taxon>
        <taxon>Spermatophyta</taxon>
        <taxon>Magnoliopsida</taxon>
        <taxon>eudicotyledons</taxon>
        <taxon>Gunneridae</taxon>
        <taxon>Pentapetalae</taxon>
        <taxon>rosids</taxon>
        <taxon>malvids</taxon>
        <taxon>Sapindales</taxon>
        <taxon>Rutaceae</taxon>
        <taxon>Aurantioideae</taxon>
        <taxon>Citrus</taxon>
    </lineage>
</organism>
<evidence type="ECO:0000313" key="1">
    <source>
        <dbReference type="EMBL" id="GAY33776.1"/>
    </source>
</evidence>